<dbReference type="Proteomes" id="UP000632535">
    <property type="component" value="Unassembled WGS sequence"/>
</dbReference>
<gene>
    <name evidence="3" type="ORF">GCM10007368_09840</name>
</gene>
<evidence type="ECO:0000313" key="3">
    <source>
        <dbReference type="EMBL" id="GGI06173.1"/>
    </source>
</evidence>
<sequence>MAVATALATATGAAAATSTTTAQQAADDLPEWGEVDSARLVPLQETGDPSERLNIVVMCDGYTAAEQDACAADVERNQNVQWSVEPFRSYRHYVNVYRLDIVSGGSGIRCDPDEEGGPDPDKVTPLRLVFSPGCDDPLARGVVYNNANGQGGGDDAGATPTGRQQHDFYLENYVAPELGIDAGAQNLQTLAVFNSFTYGGIGGTQATTSGGSPQGPLVSLHELGHSLGQMADEYPYSLRPTPGDPHPDREPGSFHHTRMTSQQMTDSQSKWFRWLGEESLSGGTIRAADPDGHESGATRGSDVWRPSEHSIMRWLGFHWDQVGREHMVARLTGQRNAGQMSLPSTPEGEVPRDGVVWVDTTQPRFHELDVTWRVGGPDGRVLDTGGARSLDLAGLDLEPGTVLHVEARDPVGPDGLDWVRNPSTNNTTTDSGYNGPRFVQTRQWTVGEATAPATPPTDPVVAGSPTDRPLAADEVASVQTAHPADRVIEVAWELDGRAVDGTTDRTLDLGSLDLAGGTHELVATVTDPAGGDPQTLTWAVDAVPPTAPRTLSPSLASVASDPDHGVWFDEFDMTLEPTDDPTGYDGDPYVVGEFRLDGDGWFNYFGFPEQEDAPFTFSHSGKVVKSLVYGSLGSGGMSKAAFEQEYDAGDPGGPFVPGFGTHTVEHRAIDPAGNVGEADAFDATVIPGAELECDRTVSGAVAGRLAVRSGTTCLDGATVRGGVSVAAGASLKVVGSTVSGSLSATGAEAVQLFGSTVAGSVSVTGTTADVTVVGSTLRGSVALTGNTQRQANERYSTHEGAYGPVLVGNRISGSLACSGNSAAPRDFGAPNEVTGSASGGCAGL</sequence>
<protein>
    <submittedName>
        <fullName evidence="3">Peptidase</fullName>
    </submittedName>
</protein>
<comment type="caution">
    <text evidence="3">The sequence shown here is derived from an EMBL/GenBank/DDBJ whole genome shotgun (WGS) entry which is preliminary data.</text>
</comment>
<evidence type="ECO:0000256" key="1">
    <source>
        <dbReference type="SAM" id="MobiDB-lite"/>
    </source>
</evidence>
<dbReference type="InterPro" id="IPR024079">
    <property type="entry name" value="MetalloPept_cat_dom_sf"/>
</dbReference>
<feature type="signal peptide" evidence="2">
    <location>
        <begin position="1"/>
        <end position="15"/>
    </location>
</feature>
<feature type="region of interest" description="Disordered" evidence="1">
    <location>
        <begin position="237"/>
        <end position="262"/>
    </location>
</feature>
<accession>A0ABQ2B4C6</accession>
<reference evidence="4" key="1">
    <citation type="journal article" date="2019" name="Int. J. Syst. Evol. Microbiol.">
        <title>The Global Catalogue of Microorganisms (GCM) 10K type strain sequencing project: providing services to taxonomists for standard genome sequencing and annotation.</title>
        <authorList>
            <consortium name="The Broad Institute Genomics Platform"/>
            <consortium name="The Broad Institute Genome Sequencing Center for Infectious Disease"/>
            <person name="Wu L."/>
            <person name="Ma J."/>
        </authorList>
    </citation>
    <scope>NUCLEOTIDE SEQUENCE [LARGE SCALE GENOMIC DNA]</scope>
    <source>
        <strain evidence="4">CCM 8653</strain>
    </source>
</reference>
<evidence type="ECO:0000256" key="2">
    <source>
        <dbReference type="SAM" id="SignalP"/>
    </source>
</evidence>
<evidence type="ECO:0000313" key="4">
    <source>
        <dbReference type="Proteomes" id="UP000632535"/>
    </source>
</evidence>
<feature type="region of interest" description="Disordered" evidence="1">
    <location>
        <begin position="414"/>
        <end position="436"/>
    </location>
</feature>
<keyword evidence="4" id="KW-1185">Reference proteome</keyword>
<dbReference type="Gene3D" id="3.40.390.10">
    <property type="entry name" value="Collagenase (Catalytic Domain)"/>
    <property type="match status" value="1"/>
</dbReference>
<keyword evidence="2" id="KW-0732">Signal</keyword>
<dbReference type="InterPro" id="IPR019026">
    <property type="entry name" value="Peptidase_M64_IgA"/>
</dbReference>
<name>A0ABQ2B4C6_9MICO</name>
<organism evidence="3 4">
    <name type="scientific">Isoptericola cucumis</name>
    <dbReference type="NCBI Taxonomy" id="1776856"/>
    <lineage>
        <taxon>Bacteria</taxon>
        <taxon>Bacillati</taxon>
        <taxon>Actinomycetota</taxon>
        <taxon>Actinomycetes</taxon>
        <taxon>Micrococcales</taxon>
        <taxon>Promicromonosporaceae</taxon>
        <taxon>Isoptericola</taxon>
    </lineage>
</organism>
<dbReference type="EMBL" id="BMDG01000003">
    <property type="protein sequence ID" value="GGI06173.1"/>
    <property type="molecule type" value="Genomic_DNA"/>
</dbReference>
<feature type="chain" id="PRO_5045671700" evidence="2">
    <location>
        <begin position="16"/>
        <end position="844"/>
    </location>
</feature>
<proteinExistence type="predicted"/>
<dbReference type="Pfam" id="PF09471">
    <property type="entry name" value="Peptidase_M64"/>
    <property type="match status" value="2"/>
</dbReference>
<feature type="compositionally biased region" description="Polar residues" evidence="1">
    <location>
        <begin position="421"/>
        <end position="432"/>
    </location>
</feature>